<keyword evidence="4" id="KW-1185">Reference proteome</keyword>
<dbReference type="AlphaFoldDB" id="A0A7W7ZJJ4"/>
<dbReference type="GO" id="GO:0005975">
    <property type="term" value="P:carbohydrate metabolic process"/>
    <property type="evidence" value="ECO:0007669"/>
    <property type="project" value="InterPro"/>
</dbReference>
<gene>
    <name evidence="3" type="ORF">HDF16_005826</name>
</gene>
<name>A0A7W7ZJJ4_9BACT</name>
<dbReference type="InterPro" id="IPR054491">
    <property type="entry name" value="MGH1-like_GH"/>
</dbReference>
<feature type="domain" description="Putative glycogen debranching enzyme N-terminal" evidence="1">
    <location>
        <begin position="43"/>
        <end position="233"/>
    </location>
</feature>
<dbReference type="EMBL" id="JACHIP010000027">
    <property type="protein sequence ID" value="MBB5061090.1"/>
    <property type="molecule type" value="Genomic_DNA"/>
</dbReference>
<evidence type="ECO:0000259" key="2">
    <source>
        <dbReference type="Pfam" id="PF22422"/>
    </source>
</evidence>
<dbReference type="Pfam" id="PF22422">
    <property type="entry name" value="MGH1-like_GH"/>
    <property type="match status" value="1"/>
</dbReference>
<dbReference type="InterPro" id="IPR032856">
    <property type="entry name" value="GDE_N_bis"/>
</dbReference>
<dbReference type="InterPro" id="IPR012341">
    <property type="entry name" value="6hp_glycosidase-like_sf"/>
</dbReference>
<organism evidence="3 4">
    <name type="scientific">Granulicella aggregans</name>
    <dbReference type="NCBI Taxonomy" id="474949"/>
    <lineage>
        <taxon>Bacteria</taxon>
        <taxon>Pseudomonadati</taxon>
        <taxon>Acidobacteriota</taxon>
        <taxon>Terriglobia</taxon>
        <taxon>Terriglobales</taxon>
        <taxon>Acidobacteriaceae</taxon>
        <taxon>Granulicella</taxon>
    </lineage>
</organism>
<accession>A0A7W7ZJJ4</accession>
<dbReference type="SUPFAM" id="SSF48208">
    <property type="entry name" value="Six-hairpin glycosidases"/>
    <property type="match status" value="1"/>
</dbReference>
<proteinExistence type="predicted"/>
<comment type="caution">
    <text evidence="3">The sequence shown here is derived from an EMBL/GenBank/DDBJ whole genome shotgun (WGS) entry which is preliminary data.</text>
</comment>
<evidence type="ECO:0000259" key="1">
    <source>
        <dbReference type="Pfam" id="PF14742"/>
    </source>
</evidence>
<reference evidence="3 4" key="1">
    <citation type="submission" date="2020-08" db="EMBL/GenBank/DDBJ databases">
        <title>Genomic Encyclopedia of Type Strains, Phase IV (KMG-V): Genome sequencing to study the core and pangenomes of soil and plant-associated prokaryotes.</title>
        <authorList>
            <person name="Whitman W."/>
        </authorList>
    </citation>
    <scope>NUCLEOTIDE SEQUENCE [LARGE SCALE GENOMIC DNA]</scope>
    <source>
        <strain evidence="3 4">M8UP14</strain>
    </source>
</reference>
<dbReference type="Proteomes" id="UP000540989">
    <property type="component" value="Unassembled WGS sequence"/>
</dbReference>
<dbReference type="InterPro" id="IPR008928">
    <property type="entry name" value="6-hairpin_glycosidase_sf"/>
</dbReference>
<protein>
    <submittedName>
        <fullName evidence="3">Glycogen debranching enzyme</fullName>
    </submittedName>
</protein>
<dbReference type="RefSeq" id="WP_184223782.1">
    <property type="nucleotide sequence ID" value="NZ_JACHIP010000027.1"/>
</dbReference>
<evidence type="ECO:0000313" key="3">
    <source>
        <dbReference type="EMBL" id="MBB5061090.1"/>
    </source>
</evidence>
<dbReference type="Gene3D" id="1.50.10.10">
    <property type="match status" value="1"/>
</dbReference>
<feature type="domain" description="Mannosylglycerate hydrolase MGH1-like glycoside hydrolase" evidence="2">
    <location>
        <begin position="397"/>
        <end position="644"/>
    </location>
</feature>
<evidence type="ECO:0000313" key="4">
    <source>
        <dbReference type="Proteomes" id="UP000540989"/>
    </source>
</evidence>
<dbReference type="Pfam" id="PF14742">
    <property type="entry name" value="GDE_N_bis"/>
    <property type="match status" value="1"/>
</dbReference>
<sequence length="753" mass="84416">MTYAPAADMKLEEMGLRSIPAPPEPRVRYTEPHLSNVESLALIRGRTFFVSDRTGNLMPPSAPHVGLFREDTRYLSQIELLVNGHTPIVLSATTEGAYANRVELTVKGSLPGEGLDIPVNTVFVHREQILENEGLHDMLQIQNFHNEKAHLVIEMTYDCDFMDIFQVRGIIRGKSGRYFEPLATETRITFVYEGLDDRVRTTTISFDPTPSTISGRTARWELDLQPRGQARITSTIVTQALSKHSLPSSFTSSSIVPPWMSEDEKVEEHEEKLHLGLTSWEQDCTKFKSSNEIFNTMLCTSLLDFYSLQIPEGPNKAIAAGVPWFAALFGRDSLISSFQTLALNPSLARGTLRSLAARQGKVECADNDEEPGKILHELRFGEMTATGEVAFGRNYGSVDATPLFIILLSEYFQWTGDQELLEEMRSPLYAALRWLLEYGDLDGDGLIEYHRKTDKGLLNQGWKDSGDAMAHADGTLAAAPIALIEEQGYAADAFRRAAALMHLFGDPEQADRLTTRSNELVQKLDQLFWLTEGRYYAMALDQDKRQLAVISSNPGHLLFTQTVSAPRALDLVTKLMAQGLFSGWGIRTLSDEEQTYNPMSYHRGSVWPHDNSLIAYGMASYGHKREASAVLSALFQAALHFREYRLPELFCGNERHHRDEPVQYPVSCSPQAWASGTPILILTALLGLNPDASGRELKIVNPHLPEFLTFLEVRDLRIGKSWLDLDFVRLGDRTSCRVVGRRGEELAVNITYR</sequence>